<dbReference type="GO" id="GO:0016491">
    <property type="term" value="F:oxidoreductase activity"/>
    <property type="evidence" value="ECO:0007669"/>
    <property type="project" value="UniProtKB-KW"/>
</dbReference>
<dbReference type="AlphaFoldDB" id="A0ABD6AB30"/>
<dbReference type="GeneID" id="79315526"/>
<dbReference type="Gene3D" id="3.30.9.10">
    <property type="entry name" value="D-Amino Acid Oxidase, subunit A, domain 2"/>
    <property type="match status" value="1"/>
</dbReference>
<gene>
    <name evidence="3" type="ORF">ACFQPE_13480</name>
</gene>
<proteinExistence type="predicted"/>
<evidence type="ECO:0000256" key="1">
    <source>
        <dbReference type="ARBA" id="ARBA00023002"/>
    </source>
</evidence>
<accession>A0ABD6AB30</accession>
<dbReference type="RefSeq" id="WP_276302969.1">
    <property type="nucleotide sequence ID" value="NZ_CP119992.1"/>
</dbReference>
<dbReference type="SUPFAM" id="SSF51905">
    <property type="entry name" value="FAD/NAD(P)-binding domain"/>
    <property type="match status" value="1"/>
</dbReference>
<dbReference type="EC" id="1.-.-.-" evidence="3"/>
<feature type="domain" description="FAD dependent oxidoreductase" evidence="2">
    <location>
        <begin position="3"/>
        <end position="360"/>
    </location>
</feature>
<keyword evidence="4" id="KW-1185">Reference proteome</keyword>
<comment type="caution">
    <text evidence="3">The sequence shown here is derived from an EMBL/GenBank/DDBJ whole genome shotgun (WGS) entry which is preliminary data.</text>
</comment>
<dbReference type="Pfam" id="PF01266">
    <property type="entry name" value="DAO"/>
    <property type="match status" value="1"/>
</dbReference>
<sequence>MRTAVLGAGAIGTTAAYDLATRGADVTVFERESVASGSSGRASGLCYDAYAERTDAAVGDWALERFRTLSGTGDFEFTDRPYVWLAREGDERRAAAIREQVGRMREHGRDVSLLSGAALGDRFPALETDDVAVAAVAENAGHADPASYAAAMADRARAAGATIRERTPATLRERTEGDEGPVVETDGGREAFDAVLVAAGAHTRRVLAAAGIAVPLKPYRVQALVTGPTPARDDLPMFFDATGGYYLRPYGAGLLVGDGTEPVERDPDDWDRGADDWFVEDCAEYLSAALGEAFGAEGADASGASGATALPVERAWAGLCTATPDGDPLLGECAPGVYVAAGWQGHGFMRAPALGEVIAEEMLGGEGIVGFAPTRFDGDEDFRIVEGMDVAVEPE</sequence>
<name>A0ABD6AB30_9EURY</name>
<dbReference type="InterPro" id="IPR036188">
    <property type="entry name" value="FAD/NAD-bd_sf"/>
</dbReference>
<evidence type="ECO:0000313" key="4">
    <source>
        <dbReference type="Proteomes" id="UP001596547"/>
    </source>
</evidence>
<organism evidence="3 4">
    <name type="scientific">Halomarina halobia</name>
    <dbReference type="NCBI Taxonomy" id="3033386"/>
    <lineage>
        <taxon>Archaea</taxon>
        <taxon>Methanobacteriati</taxon>
        <taxon>Methanobacteriota</taxon>
        <taxon>Stenosarchaea group</taxon>
        <taxon>Halobacteria</taxon>
        <taxon>Halobacteriales</taxon>
        <taxon>Natronomonadaceae</taxon>
        <taxon>Halomarina</taxon>
    </lineage>
</organism>
<dbReference type="Proteomes" id="UP001596547">
    <property type="component" value="Unassembled WGS sequence"/>
</dbReference>
<evidence type="ECO:0000313" key="3">
    <source>
        <dbReference type="EMBL" id="MFC7317791.1"/>
    </source>
</evidence>
<keyword evidence="1 3" id="KW-0560">Oxidoreductase</keyword>
<protein>
    <submittedName>
        <fullName evidence="3">NAD(P)/FAD-dependent oxidoreductase</fullName>
        <ecNumber evidence="3">1.-.-.-</ecNumber>
    </submittedName>
</protein>
<dbReference type="InterPro" id="IPR006076">
    <property type="entry name" value="FAD-dep_OxRdtase"/>
</dbReference>
<evidence type="ECO:0000259" key="2">
    <source>
        <dbReference type="Pfam" id="PF01266"/>
    </source>
</evidence>
<dbReference type="PANTHER" id="PTHR13847:SF287">
    <property type="entry name" value="FAD-DEPENDENT OXIDOREDUCTASE DOMAIN-CONTAINING PROTEIN 1"/>
    <property type="match status" value="1"/>
</dbReference>
<reference evidence="3 4" key="1">
    <citation type="journal article" date="2019" name="Int. J. Syst. Evol. Microbiol.">
        <title>The Global Catalogue of Microorganisms (GCM) 10K type strain sequencing project: providing services to taxonomists for standard genome sequencing and annotation.</title>
        <authorList>
            <consortium name="The Broad Institute Genomics Platform"/>
            <consortium name="The Broad Institute Genome Sequencing Center for Infectious Disease"/>
            <person name="Wu L."/>
            <person name="Ma J."/>
        </authorList>
    </citation>
    <scope>NUCLEOTIDE SEQUENCE [LARGE SCALE GENOMIC DNA]</scope>
    <source>
        <strain evidence="3 4">PSR21</strain>
    </source>
</reference>
<dbReference type="EMBL" id="JBHTBF010000002">
    <property type="protein sequence ID" value="MFC7317791.1"/>
    <property type="molecule type" value="Genomic_DNA"/>
</dbReference>
<dbReference type="Gene3D" id="3.50.50.60">
    <property type="entry name" value="FAD/NAD(P)-binding domain"/>
    <property type="match status" value="1"/>
</dbReference>
<dbReference type="PANTHER" id="PTHR13847">
    <property type="entry name" value="SARCOSINE DEHYDROGENASE-RELATED"/>
    <property type="match status" value="1"/>
</dbReference>